<gene>
    <name evidence="2" type="ordered locus">RMDY18_04960</name>
</gene>
<reference evidence="2 3" key="2">
    <citation type="journal article" date="2010" name="J Osaka Dent Univ">
        <title>Isolation and identification of Rothia mucilaginosa from persistent apical periodontitis lesions.</title>
        <authorList>
            <person name="Yamane K."/>
            <person name="Yoshida M."/>
            <person name="Fujihira T."/>
            <person name="Baba T."/>
            <person name="Tsuji N."/>
            <person name="Hayashi H."/>
            <person name="Sugimori C."/>
            <person name="Yamanaka T."/>
            <person name="Mashimo C."/>
            <person name="Nambu T."/>
            <person name="Kawai H."/>
            <person name="Fukushima H."/>
        </authorList>
    </citation>
    <scope>NUCLEOTIDE SEQUENCE [LARGE SCALE GENOMIC DNA]</scope>
    <source>
        <strain evidence="2 3">DY-18</strain>
    </source>
</reference>
<evidence type="ECO:0000313" key="2">
    <source>
        <dbReference type="EMBL" id="BAI64328.1"/>
    </source>
</evidence>
<reference evidence="3" key="1">
    <citation type="submission" date="2009-07" db="EMBL/GenBank/DDBJ databases">
        <title>Complete genome sequence of Rothia mucilaginosa DJ.</title>
        <authorList>
            <person name="Yamane K."/>
            <person name="Nambu T."/>
            <person name="Mashimo C."/>
            <person name="Sugimori C."/>
            <person name="Yamanaka T."/>
            <person name="Leung K."/>
            <person name="Fukushima H."/>
        </authorList>
    </citation>
    <scope>NUCLEOTIDE SEQUENCE [LARGE SCALE GENOMIC DNA]</scope>
    <source>
        <strain evidence="3">DY-18</strain>
    </source>
</reference>
<organism evidence="2 3">
    <name type="scientific">Rothia mucilaginosa (strain DY-18)</name>
    <name type="common">Stomatococcus mucilaginosus</name>
    <dbReference type="NCBI Taxonomy" id="680646"/>
    <lineage>
        <taxon>Bacteria</taxon>
        <taxon>Bacillati</taxon>
        <taxon>Actinomycetota</taxon>
        <taxon>Actinomycetes</taxon>
        <taxon>Micrococcales</taxon>
        <taxon>Micrococcaceae</taxon>
        <taxon>Rothia</taxon>
    </lineage>
</organism>
<keyword evidence="1" id="KW-0472">Membrane</keyword>
<accession>D2NRQ2</accession>
<dbReference type="KEGG" id="rmu:RMDY18_04960"/>
<name>D2NRQ2_ROTMD</name>
<dbReference type="HOGENOM" id="CLU_1174727_0_0_11"/>
<dbReference type="EMBL" id="AP011540">
    <property type="protein sequence ID" value="BAI64328.1"/>
    <property type="molecule type" value="Genomic_DNA"/>
</dbReference>
<feature type="transmembrane region" description="Helical" evidence="1">
    <location>
        <begin position="182"/>
        <end position="213"/>
    </location>
</feature>
<evidence type="ECO:0000256" key="1">
    <source>
        <dbReference type="SAM" id="Phobius"/>
    </source>
</evidence>
<keyword evidence="3" id="KW-1185">Reference proteome</keyword>
<sequence length="236" mass="24617">MRRWAEYAWPLLRTCLFRLGVAQVAGDNLIGGQATAGCHCQGLLELLECCNSCVNDVDLVGGTERLGQHVVNACALEYCTHGATCDNTGTSGCRAEHHNACSCLTLHTVRDGAAFDAGNAEEVLLCFLDTLGDCCGNFLSLTVANADQAVTVTNDDQCGEAEATTTLDDLGNAVDGHNALDVLVLLLLASAVVTALTTATTLAAVVAALLALVGGLSGFSYYCFAHLSFLYVLLAH</sequence>
<keyword evidence="1" id="KW-1133">Transmembrane helix</keyword>
<reference evidence="2 3" key="3">
    <citation type="journal article" date="2010" name="Sequencing">
        <title>Complete Genome Sequence of Rothia mucilaginosa DY-18: A Clinical Isolate with Dense Meshwork-Like Structures from a Persistent Apical Periodontitis Lesion.</title>
        <authorList>
            <person name="Yamane K."/>
            <person name="Nambu T."/>
            <person name="Yamanaka T."/>
            <person name="Mashimo C."/>
            <person name="Sugimori C."/>
            <person name="Leung K.-P."/>
            <person name="Fukushima H."/>
        </authorList>
    </citation>
    <scope>NUCLEOTIDE SEQUENCE [LARGE SCALE GENOMIC DNA]</scope>
    <source>
        <strain evidence="2 3">DY-18</strain>
    </source>
</reference>
<feature type="transmembrane region" description="Helical" evidence="1">
    <location>
        <begin position="219"/>
        <end position="235"/>
    </location>
</feature>
<dbReference type="AlphaFoldDB" id="D2NRQ2"/>
<dbReference type="Proteomes" id="UP000001883">
    <property type="component" value="Chromosome"/>
</dbReference>
<proteinExistence type="predicted"/>
<keyword evidence="1" id="KW-0812">Transmembrane</keyword>
<evidence type="ECO:0000313" key="3">
    <source>
        <dbReference type="Proteomes" id="UP000001883"/>
    </source>
</evidence>
<dbReference type="eggNOG" id="ENOG5033FQ8">
    <property type="taxonomic scope" value="Bacteria"/>
</dbReference>
<protein>
    <submittedName>
        <fullName evidence="2">Site-specific recombinase XerD</fullName>
    </submittedName>
</protein>